<feature type="domain" description="Cryptic/Cripto CFC" evidence="4">
    <location>
        <begin position="27"/>
        <end position="61"/>
    </location>
</feature>
<dbReference type="Proteomes" id="UP000299084">
    <property type="component" value="Unassembled WGS sequence"/>
</dbReference>
<accession>A0A5N4C0E8</accession>
<evidence type="ECO:0000313" key="5">
    <source>
        <dbReference type="EMBL" id="KAB1252336.1"/>
    </source>
</evidence>
<protein>
    <recommendedName>
        <fullName evidence="4">Cryptic/Cripto CFC domain-containing protein</fullName>
    </recommendedName>
</protein>
<name>A0A5N4C0E8_CAMDR</name>
<keyword evidence="1" id="KW-0245">EGF-like domain</keyword>
<dbReference type="InterPro" id="IPR019011">
    <property type="entry name" value="Cryptic/Cripto_CFC-dom"/>
</dbReference>
<keyword evidence="3" id="KW-0325">Glycoprotein</keyword>
<sequence length="110" mass="11721">MRLNTCRPGTCCDSESVLMGEGECLECGDLVSGSWTFCGCRPCRRVFEALHCLPSQTPGRCCKRIRLLGSQAPCGRTGTGLDGQALPFKATASVPPGKEGALYPRLRPAT</sequence>
<evidence type="ECO:0000256" key="1">
    <source>
        <dbReference type="ARBA" id="ARBA00022536"/>
    </source>
</evidence>
<dbReference type="AlphaFoldDB" id="A0A5N4C0E8"/>
<keyword evidence="2" id="KW-1015">Disulfide bond</keyword>
<evidence type="ECO:0000259" key="4">
    <source>
        <dbReference type="Pfam" id="PF09443"/>
    </source>
</evidence>
<keyword evidence="6" id="KW-1185">Reference proteome</keyword>
<reference evidence="5 6" key="1">
    <citation type="journal article" date="2019" name="Mol. Ecol. Resour.">
        <title>Improving Illumina assemblies with Hi-C and long reads: an example with the North African dromedary.</title>
        <authorList>
            <person name="Elbers J.P."/>
            <person name="Rogers M.F."/>
            <person name="Perelman P.L."/>
            <person name="Proskuryakova A.A."/>
            <person name="Serdyukova N.A."/>
            <person name="Johnson W.E."/>
            <person name="Horin P."/>
            <person name="Corander J."/>
            <person name="Murphy D."/>
            <person name="Burger P.A."/>
        </authorList>
    </citation>
    <scope>NUCLEOTIDE SEQUENCE [LARGE SCALE GENOMIC DNA]</scope>
    <source>
        <strain evidence="5">Drom800</strain>
        <tissue evidence="5">Blood</tissue>
    </source>
</reference>
<evidence type="ECO:0000256" key="3">
    <source>
        <dbReference type="ARBA" id="ARBA00023180"/>
    </source>
</evidence>
<evidence type="ECO:0000313" key="6">
    <source>
        <dbReference type="Proteomes" id="UP000299084"/>
    </source>
</evidence>
<organism evidence="5 6">
    <name type="scientific">Camelus dromedarius</name>
    <name type="common">Dromedary</name>
    <name type="synonym">Arabian camel</name>
    <dbReference type="NCBI Taxonomy" id="9838"/>
    <lineage>
        <taxon>Eukaryota</taxon>
        <taxon>Metazoa</taxon>
        <taxon>Chordata</taxon>
        <taxon>Craniata</taxon>
        <taxon>Vertebrata</taxon>
        <taxon>Euteleostomi</taxon>
        <taxon>Mammalia</taxon>
        <taxon>Eutheria</taxon>
        <taxon>Laurasiatheria</taxon>
        <taxon>Artiodactyla</taxon>
        <taxon>Tylopoda</taxon>
        <taxon>Camelidae</taxon>
        <taxon>Camelus</taxon>
    </lineage>
</organism>
<proteinExistence type="predicted"/>
<dbReference type="Pfam" id="PF09443">
    <property type="entry name" value="CFC"/>
    <property type="match status" value="1"/>
</dbReference>
<comment type="caution">
    <text evidence="5">The sequence shown here is derived from an EMBL/GenBank/DDBJ whole genome shotgun (WGS) entry which is preliminary data.</text>
</comment>
<dbReference type="EMBL" id="JWIN03000042">
    <property type="protein sequence ID" value="KAB1252336.1"/>
    <property type="molecule type" value="Genomic_DNA"/>
</dbReference>
<gene>
    <name evidence="5" type="ORF">Cadr_000031024</name>
</gene>
<evidence type="ECO:0000256" key="2">
    <source>
        <dbReference type="ARBA" id="ARBA00023157"/>
    </source>
</evidence>